<organism evidence="1 2">
    <name type="scientific">Araneus ventricosus</name>
    <name type="common">Orbweaver spider</name>
    <name type="synonym">Epeira ventricosa</name>
    <dbReference type="NCBI Taxonomy" id="182803"/>
    <lineage>
        <taxon>Eukaryota</taxon>
        <taxon>Metazoa</taxon>
        <taxon>Ecdysozoa</taxon>
        <taxon>Arthropoda</taxon>
        <taxon>Chelicerata</taxon>
        <taxon>Arachnida</taxon>
        <taxon>Araneae</taxon>
        <taxon>Araneomorphae</taxon>
        <taxon>Entelegynae</taxon>
        <taxon>Araneoidea</taxon>
        <taxon>Araneidae</taxon>
        <taxon>Araneus</taxon>
    </lineage>
</organism>
<gene>
    <name evidence="1" type="ORF">AVEN_131815_1</name>
</gene>
<dbReference type="EMBL" id="BGPR01029865">
    <property type="protein sequence ID" value="GBO01974.1"/>
    <property type="molecule type" value="Genomic_DNA"/>
</dbReference>
<keyword evidence="2" id="KW-1185">Reference proteome</keyword>
<accession>A0A4Y2TQI2</accession>
<evidence type="ECO:0000313" key="1">
    <source>
        <dbReference type="EMBL" id="GBO01974.1"/>
    </source>
</evidence>
<reference evidence="1 2" key="1">
    <citation type="journal article" date="2019" name="Sci. Rep.">
        <title>Orb-weaving spider Araneus ventricosus genome elucidates the spidroin gene catalogue.</title>
        <authorList>
            <person name="Kono N."/>
            <person name="Nakamura H."/>
            <person name="Ohtoshi R."/>
            <person name="Moran D.A.P."/>
            <person name="Shinohara A."/>
            <person name="Yoshida Y."/>
            <person name="Fujiwara M."/>
            <person name="Mori M."/>
            <person name="Tomita M."/>
            <person name="Arakawa K."/>
        </authorList>
    </citation>
    <scope>NUCLEOTIDE SEQUENCE [LARGE SCALE GENOMIC DNA]</scope>
</reference>
<comment type="caution">
    <text evidence="1">The sequence shown here is derived from an EMBL/GenBank/DDBJ whole genome shotgun (WGS) entry which is preliminary data.</text>
</comment>
<protein>
    <submittedName>
        <fullName evidence="1">Uncharacterized protein</fullName>
    </submittedName>
</protein>
<name>A0A4Y2TQI2_ARAVE</name>
<dbReference type="AlphaFoldDB" id="A0A4Y2TQI2"/>
<proteinExistence type="predicted"/>
<dbReference type="Proteomes" id="UP000499080">
    <property type="component" value="Unassembled WGS sequence"/>
</dbReference>
<evidence type="ECO:0000313" key="2">
    <source>
        <dbReference type="Proteomes" id="UP000499080"/>
    </source>
</evidence>
<sequence length="150" mass="18711">MWVKDTVNSFHLRSRKKEEALKYADVDDYLRCLYATTKEQEDQILKNYPMKLLYAFMEWPMRNLFLETLENMWKYIGEIDFRTLMNSFLLSKSNWKDSDYYDLYENLWEKSPIHFRESVKKDLYYEGEIDIFFNEMRRKRKAHFDEQRNF</sequence>